<protein>
    <submittedName>
        <fullName evidence="6">LysR family transcriptional regulator</fullName>
    </submittedName>
</protein>
<evidence type="ECO:0000313" key="7">
    <source>
        <dbReference type="Proteomes" id="UP001444146"/>
    </source>
</evidence>
<dbReference type="Pfam" id="PF03466">
    <property type="entry name" value="LysR_substrate"/>
    <property type="match status" value="1"/>
</dbReference>
<sequence>MNHPGSVSIRSLLIFIDVYDTQNFSVVARREGISASQVSRIIHQLEDVLGQQLFYRNTRAIIPTESGDLFVRYARAMVANLEDARRELNERSQEPSGVVRINAPVFFGQHHVAPALPGLINLYPRLNVELTLTDDYIDPHRDAADIIFRIGVLTDSSFHARVFGQQFYHLAASPEYLSKYGIPERPDDLCHHKCLVYRGSSGPNRWLLRKPGEEWIHYPVSPLMSSNNAETLLVAALGGMGIVLFPDWLIGEKLKNGELIALMPDLEVSIKTDLQSISAIYPNTRHPSLNVRSVIDYYVGVFGSPLYWQSGEEGGG</sequence>
<keyword evidence="7" id="KW-1185">Reference proteome</keyword>
<accession>A0ABV0HJR8</accession>
<proteinExistence type="inferred from homology"/>
<feature type="domain" description="HTH lysR-type" evidence="5">
    <location>
        <begin position="7"/>
        <end position="64"/>
    </location>
</feature>
<dbReference type="Pfam" id="PF00126">
    <property type="entry name" value="HTH_1"/>
    <property type="match status" value="1"/>
</dbReference>
<evidence type="ECO:0000256" key="1">
    <source>
        <dbReference type="ARBA" id="ARBA00009437"/>
    </source>
</evidence>
<dbReference type="Gene3D" id="1.10.10.10">
    <property type="entry name" value="Winged helix-like DNA-binding domain superfamily/Winged helix DNA-binding domain"/>
    <property type="match status" value="1"/>
</dbReference>
<dbReference type="Proteomes" id="UP001444146">
    <property type="component" value="Unassembled WGS sequence"/>
</dbReference>
<dbReference type="InterPro" id="IPR000847">
    <property type="entry name" value="LysR_HTH_N"/>
</dbReference>
<keyword evidence="2" id="KW-0805">Transcription regulation</keyword>
<dbReference type="InterPro" id="IPR036388">
    <property type="entry name" value="WH-like_DNA-bd_sf"/>
</dbReference>
<dbReference type="InterPro" id="IPR005119">
    <property type="entry name" value="LysR_subst-bd"/>
</dbReference>
<evidence type="ECO:0000313" key="6">
    <source>
        <dbReference type="EMBL" id="MEO3989912.1"/>
    </source>
</evidence>
<evidence type="ECO:0000256" key="2">
    <source>
        <dbReference type="ARBA" id="ARBA00023015"/>
    </source>
</evidence>
<organism evidence="6 7">
    <name type="scientific">Pseudocitrobacter cyperus</name>
    <dbReference type="NCBI Taxonomy" id="3112843"/>
    <lineage>
        <taxon>Bacteria</taxon>
        <taxon>Pseudomonadati</taxon>
        <taxon>Pseudomonadota</taxon>
        <taxon>Gammaproteobacteria</taxon>
        <taxon>Enterobacterales</taxon>
        <taxon>Enterobacteriaceae</taxon>
        <taxon>Pseudocitrobacter</taxon>
    </lineage>
</organism>
<dbReference type="InterPro" id="IPR058163">
    <property type="entry name" value="LysR-type_TF_proteobact-type"/>
</dbReference>
<evidence type="ECO:0000256" key="4">
    <source>
        <dbReference type="ARBA" id="ARBA00023163"/>
    </source>
</evidence>
<dbReference type="PROSITE" id="PS50931">
    <property type="entry name" value="HTH_LYSR"/>
    <property type="match status" value="1"/>
</dbReference>
<dbReference type="EMBL" id="JAYMYY010000001">
    <property type="protein sequence ID" value="MEO3989912.1"/>
    <property type="molecule type" value="Genomic_DNA"/>
</dbReference>
<gene>
    <name evidence="6" type="ORF">VSR74_08795</name>
</gene>
<dbReference type="PANTHER" id="PTHR30537">
    <property type="entry name" value="HTH-TYPE TRANSCRIPTIONAL REGULATOR"/>
    <property type="match status" value="1"/>
</dbReference>
<reference evidence="6 7" key="1">
    <citation type="submission" date="2024-01" db="EMBL/GenBank/DDBJ databases">
        <title>Pseudocitrobacter sp. Endophytic strain Cyp-38L.</title>
        <authorList>
            <person name="Amer M.A."/>
            <person name="Hamed S.M."/>
        </authorList>
    </citation>
    <scope>NUCLEOTIDE SEQUENCE [LARGE SCALE GENOMIC DNA]</scope>
    <source>
        <strain evidence="6 7">Cyp38S</strain>
    </source>
</reference>
<dbReference type="RefSeq" id="WP_347794316.1">
    <property type="nucleotide sequence ID" value="NZ_JAYMYY010000001.1"/>
</dbReference>
<dbReference type="PANTHER" id="PTHR30537:SF5">
    <property type="entry name" value="HTH-TYPE TRANSCRIPTIONAL ACTIVATOR TTDR-RELATED"/>
    <property type="match status" value="1"/>
</dbReference>
<dbReference type="InterPro" id="IPR036390">
    <property type="entry name" value="WH_DNA-bd_sf"/>
</dbReference>
<keyword evidence="3" id="KW-0238">DNA-binding</keyword>
<comment type="caution">
    <text evidence="6">The sequence shown here is derived from an EMBL/GenBank/DDBJ whole genome shotgun (WGS) entry which is preliminary data.</text>
</comment>
<dbReference type="CDD" id="cd08422">
    <property type="entry name" value="PBP2_CrgA_like"/>
    <property type="match status" value="1"/>
</dbReference>
<evidence type="ECO:0000259" key="5">
    <source>
        <dbReference type="PROSITE" id="PS50931"/>
    </source>
</evidence>
<evidence type="ECO:0000256" key="3">
    <source>
        <dbReference type="ARBA" id="ARBA00023125"/>
    </source>
</evidence>
<dbReference type="SUPFAM" id="SSF53850">
    <property type="entry name" value="Periplasmic binding protein-like II"/>
    <property type="match status" value="1"/>
</dbReference>
<keyword evidence="4" id="KW-0804">Transcription</keyword>
<name>A0ABV0HJR8_9ENTR</name>
<comment type="similarity">
    <text evidence="1">Belongs to the LysR transcriptional regulatory family.</text>
</comment>
<dbReference type="Gene3D" id="3.40.190.290">
    <property type="match status" value="1"/>
</dbReference>
<dbReference type="SUPFAM" id="SSF46785">
    <property type="entry name" value="Winged helix' DNA-binding domain"/>
    <property type="match status" value="1"/>
</dbReference>